<feature type="transmembrane region" description="Helical" evidence="1">
    <location>
        <begin position="43"/>
        <end position="66"/>
    </location>
</feature>
<keyword evidence="1" id="KW-1133">Transmembrane helix</keyword>
<sequence length="116" mass="12313">MEIDGMPLHPLVVHAVVVFVPLSALGAIAGAVSVWVRRRYGWLTTAFALVAAGSTFVAQQAGVALYESFPRPTSEMTSHMEIAGGLLLWVVLLLVGAAVVTVLQFLIDRSDTAPKP</sequence>
<accession>A0A7Y9IBA8</accession>
<evidence type="ECO:0000259" key="2">
    <source>
        <dbReference type="Pfam" id="PF09990"/>
    </source>
</evidence>
<feature type="transmembrane region" description="Helical" evidence="1">
    <location>
        <begin position="86"/>
        <end position="107"/>
    </location>
</feature>
<keyword evidence="1" id="KW-0472">Membrane</keyword>
<protein>
    <submittedName>
        <fullName evidence="3">Putative membrane protein</fullName>
    </submittedName>
</protein>
<dbReference type="Proteomes" id="UP000569914">
    <property type="component" value="Unassembled WGS sequence"/>
</dbReference>
<name>A0A7Y9IBA8_9ACTN</name>
<evidence type="ECO:0000313" key="4">
    <source>
        <dbReference type="Proteomes" id="UP000569914"/>
    </source>
</evidence>
<keyword evidence="4" id="KW-1185">Reference proteome</keyword>
<proteinExistence type="predicted"/>
<feature type="domain" description="DUF2231" evidence="2">
    <location>
        <begin position="5"/>
        <end position="92"/>
    </location>
</feature>
<dbReference type="AlphaFoldDB" id="A0A7Y9IBA8"/>
<dbReference type="EMBL" id="JACCBU010000001">
    <property type="protein sequence ID" value="NYE73552.1"/>
    <property type="molecule type" value="Genomic_DNA"/>
</dbReference>
<organism evidence="3 4">
    <name type="scientific">Microlunatus parietis</name>
    <dbReference type="NCBI Taxonomy" id="682979"/>
    <lineage>
        <taxon>Bacteria</taxon>
        <taxon>Bacillati</taxon>
        <taxon>Actinomycetota</taxon>
        <taxon>Actinomycetes</taxon>
        <taxon>Propionibacteriales</taxon>
        <taxon>Propionibacteriaceae</taxon>
        <taxon>Microlunatus</taxon>
    </lineage>
</organism>
<reference evidence="3 4" key="1">
    <citation type="submission" date="2020-07" db="EMBL/GenBank/DDBJ databases">
        <title>Sequencing the genomes of 1000 actinobacteria strains.</title>
        <authorList>
            <person name="Klenk H.-P."/>
        </authorList>
    </citation>
    <scope>NUCLEOTIDE SEQUENCE [LARGE SCALE GENOMIC DNA]</scope>
    <source>
        <strain evidence="3 4">DSM 22083</strain>
    </source>
</reference>
<keyword evidence="1" id="KW-0812">Transmembrane</keyword>
<dbReference type="InterPro" id="IPR019251">
    <property type="entry name" value="DUF2231_TM"/>
</dbReference>
<gene>
    <name evidence="3" type="ORF">BKA15_004881</name>
</gene>
<comment type="caution">
    <text evidence="3">The sequence shown here is derived from an EMBL/GenBank/DDBJ whole genome shotgun (WGS) entry which is preliminary data.</text>
</comment>
<feature type="transmembrane region" description="Helical" evidence="1">
    <location>
        <begin position="12"/>
        <end position="36"/>
    </location>
</feature>
<evidence type="ECO:0000313" key="3">
    <source>
        <dbReference type="EMBL" id="NYE73552.1"/>
    </source>
</evidence>
<evidence type="ECO:0000256" key="1">
    <source>
        <dbReference type="SAM" id="Phobius"/>
    </source>
</evidence>
<dbReference type="Pfam" id="PF09990">
    <property type="entry name" value="DUF2231"/>
    <property type="match status" value="1"/>
</dbReference>
<dbReference type="RefSeq" id="WP_179755124.1">
    <property type="nucleotide sequence ID" value="NZ_JACCBU010000001.1"/>
</dbReference>